<dbReference type="Pfam" id="PF11638">
    <property type="entry name" value="DnaA_N"/>
    <property type="match status" value="1"/>
</dbReference>
<dbReference type="Pfam" id="PF00308">
    <property type="entry name" value="Bac_DnaA"/>
    <property type="match status" value="1"/>
</dbReference>
<proteinExistence type="inferred from homology"/>
<dbReference type="SMART" id="SM00382">
    <property type="entry name" value="AAA"/>
    <property type="match status" value="1"/>
</dbReference>
<evidence type="ECO:0000256" key="11">
    <source>
        <dbReference type="RuleBase" id="RU004227"/>
    </source>
</evidence>
<evidence type="ECO:0000313" key="14">
    <source>
        <dbReference type="EMBL" id="OGE70799.1"/>
    </source>
</evidence>
<evidence type="ECO:0000256" key="6">
    <source>
        <dbReference type="ARBA" id="ARBA00023121"/>
    </source>
</evidence>
<keyword evidence="6 8" id="KW-0446">Lipid-binding</keyword>
<feature type="binding site" evidence="8">
    <location>
        <position position="159"/>
    </location>
    <ligand>
        <name>ATP</name>
        <dbReference type="ChEBI" id="CHEBI:30616"/>
    </ligand>
</feature>
<dbReference type="CDD" id="cd06571">
    <property type="entry name" value="Bac_DnaA_C"/>
    <property type="match status" value="1"/>
</dbReference>
<evidence type="ECO:0000256" key="10">
    <source>
        <dbReference type="RuleBase" id="RU000577"/>
    </source>
</evidence>
<dbReference type="HAMAP" id="MF_00377">
    <property type="entry name" value="DnaA_bact"/>
    <property type="match status" value="1"/>
</dbReference>
<dbReference type="SUPFAM" id="SSF48295">
    <property type="entry name" value="TrpR-like"/>
    <property type="match status" value="1"/>
</dbReference>
<feature type="region of interest" description="Domain III, AAA+ region" evidence="8">
    <location>
        <begin position="113"/>
        <end position="329"/>
    </location>
</feature>
<comment type="subcellular location">
    <subcellularLocation>
        <location evidence="8">Cytoplasm</location>
    </subcellularLocation>
</comment>
<reference evidence="14 15" key="1">
    <citation type="journal article" date="2016" name="Nat. Commun.">
        <title>Thousands of microbial genomes shed light on interconnected biogeochemical processes in an aquifer system.</title>
        <authorList>
            <person name="Anantharaman K."/>
            <person name="Brown C.T."/>
            <person name="Hug L.A."/>
            <person name="Sharon I."/>
            <person name="Castelle C.J."/>
            <person name="Probst A.J."/>
            <person name="Thomas B.C."/>
            <person name="Singh A."/>
            <person name="Wilkins M.J."/>
            <person name="Karaoz U."/>
            <person name="Brodie E.L."/>
            <person name="Williams K.H."/>
            <person name="Hubbard S.S."/>
            <person name="Banfield J.F."/>
        </authorList>
    </citation>
    <scope>NUCLEOTIDE SEQUENCE [LARGE SCALE GENOMIC DNA]</scope>
</reference>
<organism evidence="14 15">
    <name type="scientific">Candidatus Daviesbacteria bacterium RIFOXYD1_FULL_41_10</name>
    <dbReference type="NCBI Taxonomy" id="1797801"/>
    <lineage>
        <taxon>Bacteria</taxon>
        <taxon>Candidatus Daviesiibacteriota</taxon>
    </lineage>
</organism>
<keyword evidence="7 8" id="KW-0238">DNA-binding</keyword>
<dbReference type="InterPro" id="IPR001957">
    <property type="entry name" value="Chromosome_initiator_DnaA"/>
</dbReference>
<dbReference type="GO" id="GO:0003688">
    <property type="term" value="F:DNA replication origin binding"/>
    <property type="evidence" value="ECO:0007669"/>
    <property type="project" value="UniProtKB-UniRule"/>
</dbReference>
<comment type="domain">
    <text evidence="8">Domain I is involved in oligomerization and binding regulators, domain II is flexibile and of varying length in different bacteria, domain III forms the AAA+ region, while domain IV binds dsDNA.</text>
</comment>
<evidence type="ECO:0000313" key="15">
    <source>
        <dbReference type="Proteomes" id="UP000177135"/>
    </source>
</evidence>
<comment type="function">
    <text evidence="8 10">Plays an essential role in the initiation and regulation of chromosomal replication. ATP-DnaA binds to the origin of replication (oriC) to initiate formation of the DNA replication initiation complex once per cell cycle. Binds the DnaA box (a 9 base pair repeat at the origin) and separates the double-stranded (ds)DNA. Forms a right-handed helical filament on oriC DNA; dsDNA binds to the exterior of the filament while single-stranded (ss)DNA is stabiized in the filament's interior. The ATP-DnaA-oriC complex binds and stabilizes one strand of the AT-rich DNA unwinding element (DUE), permitting loading of DNA polymerase. After initiation quickly degrades to an ADP-DnaA complex that is not apt for DNA replication. Binds acidic phospholipids.</text>
</comment>
<dbReference type="GO" id="GO:0005737">
    <property type="term" value="C:cytoplasm"/>
    <property type="evidence" value="ECO:0007669"/>
    <property type="project" value="UniProtKB-SubCell"/>
</dbReference>
<dbReference type="PROSITE" id="PS01008">
    <property type="entry name" value="DNAA"/>
    <property type="match status" value="1"/>
</dbReference>
<dbReference type="SMART" id="SM00760">
    <property type="entry name" value="Bac_DnaA_C"/>
    <property type="match status" value="1"/>
</dbReference>
<evidence type="ECO:0000256" key="1">
    <source>
        <dbReference type="ARBA" id="ARBA00006583"/>
    </source>
</evidence>
<evidence type="ECO:0000259" key="12">
    <source>
        <dbReference type="SMART" id="SM00382"/>
    </source>
</evidence>
<feature type="binding site" evidence="8">
    <location>
        <position position="161"/>
    </location>
    <ligand>
        <name>ATP</name>
        <dbReference type="ChEBI" id="CHEBI:30616"/>
    </ligand>
</feature>
<dbReference type="InterPro" id="IPR024633">
    <property type="entry name" value="DnaA_N_dom"/>
</dbReference>
<evidence type="ECO:0000256" key="5">
    <source>
        <dbReference type="ARBA" id="ARBA00022840"/>
    </source>
</evidence>
<feature type="region of interest" description="Domain I, interacts with DnaA modulators" evidence="8">
    <location>
        <begin position="1"/>
        <end position="95"/>
    </location>
</feature>
<dbReference type="InterPro" id="IPR038454">
    <property type="entry name" value="DnaA_N_sf"/>
</dbReference>
<dbReference type="GO" id="GO:0005524">
    <property type="term" value="F:ATP binding"/>
    <property type="evidence" value="ECO:0007669"/>
    <property type="project" value="UniProtKB-UniRule"/>
</dbReference>
<name>A0A1F5MZH1_9BACT</name>
<dbReference type="InterPro" id="IPR010921">
    <property type="entry name" value="Trp_repressor/repl_initiator"/>
</dbReference>
<dbReference type="InterPro" id="IPR020591">
    <property type="entry name" value="Chromosome_initiator_DnaA-like"/>
</dbReference>
<evidence type="ECO:0000256" key="4">
    <source>
        <dbReference type="ARBA" id="ARBA00022741"/>
    </source>
</evidence>
<sequence>MDNLSTKLHTVDNWRRVLEIIKNQVSTSNFKAWFAQTKAEAGDGVLTVEVQSAYIKEQLSTKLSNVLGSAVGEVFGPEIKVQFKVNPGLIQKEDLMDIDFALTPNKSQTAVLNLNPKYTMESFVVGLSNNLAYAAAQAVIQNPGVSYNPLFIYGGTGVGKTHLMQAVGNSLAKKNPGIKIIYCSSERFTNDLIESIQTKKTNPFRNKYRSCDLLLIDDVQFIAGRDSTQEEFFHTFNELQAKNAQIVLTSDRPPGEMQKLESRLASRFQGGLMVDIQNPDFDTRVAILRAKCAERKESIAEECLTAIAEAMPTNARELEGKLIQIIQTLKLSGKPVCFDEVKKLLGHPTAAGQKLDYKKVISGINQYFNIKMADIIGPRRKKELVLPRHLIMYLLYQECKLPYERIGELLGGRDHTTIMHGVEKISKNRDKDRELQRILLEVRQSLQ</sequence>
<comment type="caution">
    <text evidence="14">The sequence shown here is derived from an EMBL/GenBank/DDBJ whole genome shotgun (WGS) entry which is preliminary data.</text>
</comment>
<dbReference type="Gene3D" id="3.40.50.300">
    <property type="entry name" value="P-loop containing nucleotide triphosphate hydrolases"/>
    <property type="match status" value="1"/>
</dbReference>
<dbReference type="GO" id="GO:0006270">
    <property type="term" value="P:DNA replication initiation"/>
    <property type="evidence" value="ECO:0007669"/>
    <property type="project" value="UniProtKB-UniRule"/>
</dbReference>
<dbReference type="Gene3D" id="1.10.1750.10">
    <property type="match status" value="1"/>
</dbReference>
<feature type="domain" description="AAA+ ATPase" evidence="12">
    <location>
        <begin position="146"/>
        <end position="278"/>
    </location>
</feature>
<evidence type="ECO:0000256" key="7">
    <source>
        <dbReference type="ARBA" id="ARBA00023125"/>
    </source>
</evidence>
<keyword evidence="4 8" id="KW-0547">Nucleotide-binding</keyword>
<protein>
    <recommendedName>
        <fullName evidence="8 9">Chromosomal replication initiator protein DnaA</fullName>
    </recommendedName>
</protein>
<keyword evidence="2 8" id="KW-0963">Cytoplasm</keyword>
<evidence type="ECO:0000256" key="8">
    <source>
        <dbReference type="HAMAP-Rule" id="MF_00377"/>
    </source>
</evidence>
<comment type="caution">
    <text evidence="8">Lacks conserved residue(s) required for the propagation of feature annotation.</text>
</comment>
<dbReference type="PRINTS" id="PR00051">
    <property type="entry name" value="DNAA"/>
</dbReference>
<evidence type="ECO:0000256" key="9">
    <source>
        <dbReference type="NCBIfam" id="TIGR00362"/>
    </source>
</evidence>
<dbReference type="Proteomes" id="UP000177135">
    <property type="component" value="Unassembled WGS sequence"/>
</dbReference>
<feature type="binding site" evidence="8">
    <location>
        <position position="160"/>
    </location>
    <ligand>
        <name>ATP</name>
        <dbReference type="ChEBI" id="CHEBI:30616"/>
    </ligand>
</feature>
<dbReference type="PANTHER" id="PTHR30050">
    <property type="entry name" value="CHROMOSOMAL REPLICATION INITIATOR PROTEIN DNAA"/>
    <property type="match status" value="1"/>
</dbReference>
<dbReference type="FunFam" id="3.40.50.300:FF:000668">
    <property type="entry name" value="Chromosomal replication initiator protein DnaA"/>
    <property type="match status" value="1"/>
</dbReference>
<dbReference type="GO" id="GO:0005886">
    <property type="term" value="C:plasma membrane"/>
    <property type="evidence" value="ECO:0007669"/>
    <property type="project" value="TreeGrafter"/>
</dbReference>
<dbReference type="SUPFAM" id="SSF52540">
    <property type="entry name" value="P-loop containing nucleoside triphosphate hydrolases"/>
    <property type="match status" value="1"/>
</dbReference>
<evidence type="ECO:0000259" key="13">
    <source>
        <dbReference type="SMART" id="SM00760"/>
    </source>
</evidence>
<comment type="similarity">
    <text evidence="1 8 11">Belongs to the DnaA family.</text>
</comment>
<feature type="binding site" evidence="8">
    <location>
        <position position="157"/>
    </location>
    <ligand>
        <name>ATP</name>
        <dbReference type="ChEBI" id="CHEBI:30616"/>
    </ligand>
</feature>
<dbReference type="Gene3D" id="1.10.8.60">
    <property type="match status" value="1"/>
</dbReference>
<gene>
    <name evidence="8" type="primary">dnaA</name>
    <name evidence="14" type="ORF">A2617_01810</name>
</gene>
<dbReference type="GO" id="GO:0006275">
    <property type="term" value="P:regulation of DNA replication"/>
    <property type="evidence" value="ECO:0007669"/>
    <property type="project" value="UniProtKB-UniRule"/>
</dbReference>
<dbReference type="InterPro" id="IPR018312">
    <property type="entry name" value="Chromosome_initiator_DnaA_CS"/>
</dbReference>
<comment type="subunit">
    <text evidence="8">Oligomerizes as a right-handed, spiral filament on DNA at oriC.</text>
</comment>
<feature type="region of interest" description="Domain IV, binds dsDNA" evidence="8">
    <location>
        <begin position="330"/>
        <end position="447"/>
    </location>
</feature>
<evidence type="ECO:0000256" key="3">
    <source>
        <dbReference type="ARBA" id="ARBA00022705"/>
    </source>
</evidence>
<dbReference type="GO" id="GO:0008289">
    <property type="term" value="F:lipid binding"/>
    <property type="evidence" value="ECO:0007669"/>
    <property type="project" value="UniProtKB-KW"/>
</dbReference>
<dbReference type="Gene3D" id="3.30.300.180">
    <property type="match status" value="1"/>
</dbReference>
<dbReference type="EMBL" id="MFEC01000034">
    <property type="protein sequence ID" value="OGE70799.1"/>
    <property type="molecule type" value="Genomic_DNA"/>
</dbReference>
<dbReference type="Pfam" id="PF08299">
    <property type="entry name" value="Bac_DnaA_C"/>
    <property type="match status" value="1"/>
</dbReference>
<dbReference type="CDD" id="cd00009">
    <property type="entry name" value="AAA"/>
    <property type="match status" value="1"/>
</dbReference>
<evidence type="ECO:0000256" key="2">
    <source>
        <dbReference type="ARBA" id="ARBA00022490"/>
    </source>
</evidence>
<accession>A0A1F5MZH1</accession>
<dbReference type="NCBIfam" id="TIGR00362">
    <property type="entry name" value="DnaA"/>
    <property type="match status" value="1"/>
</dbReference>
<feature type="domain" description="Chromosomal replication initiator DnaA C-terminal" evidence="13">
    <location>
        <begin position="356"/>
        <end position="425"/>
    </location>
</feature>
<dbReference type="InterPro" id="IPR027417">
    <property type="entry name" value="P-loop_NTPase"/>
</dbReference>
<dbReference type="PANTHER" id="PTHR30050:SF2">
    <property type="entry name" value="CHROMOSOMAL REPLICATION INITIATOR PROTEIN DNAA"/>
    <property type="match status" value="1"/>
</dbReference>
<dbReference type="AlphaFoldDB" id="A0A1F5MZH1"/>
<dbReference type="InterPro" id="IPR013159">
    <property type="entry name" value="DnaA_C"/>
</dbReference>
<keyword evidence="3 8" id="KW-0235">DNA replication</keyword>
<dbReference type="InterPro" id="IPR013317">
    <property type="entry name" value="DnaA_dom"/>
</dbReference>
<dbReference type="InterPro" id="IPR003593">
    <property type="entry name" value="AAA+_ATPase"/>
</dbReference>
<keyword evidence="5 8" id="KW-0067">ATP-binding</keyword>